<comment type="caution">
    <text evidence="3">The sequence shown here is derived from an EMBL/GenBank/DDBJ whole genome shotgun (WGS) entry which is preliminary data.</text>
</comment>
<dbReference type="Gene3D" id="3.40.50.150">
    <property type="entry name" value="Vaccinia Virus protein VP39"/>
    <property type="match status" value="1"/>
</dbReference>
<feature type="domain" description="Methyltransferase type 11" evidence="2">
    <location>
        <begin position="55"/>
        <end position="151"/>
    </location>
</feature>
<protein>
    <submittedName>
        <fullName evidence="3">Methyltransferase type 11</fullName>
    </submittedName>
</protein>
<evidence type="ECO:0000259" key="2">
    <source>
        <dbReference type="Pfam" id="PF08241"/>
    </source>
</evidence>
<organism evidence="3 4">
    <name type="scientific">Streptomyces swartbergensis</name>
    <dbReference type="NCBI Taxonomy" id="487165"/>
    <lineage>
        <taxon>Bacteria</taxon>
        <taxon>Bacillati</taxon>
        <taxon>Actinomycetota</taxon>
        <taxon>Actinomycetes</taxon>
        <taxon>Kitasatosporales</taxon>
        <taxon>Streptomycetaceae</taxon>
        <taxon>Streptomyces</taxon>
    </lineage>
</organism>
<evidence type="ECO:0000313" key="3">
    <source>
        <dbReference type="EMBL" id="OUD03884.1"/>
    </source>
</evidence>
<dbReference type="GO" id="GO:0032259">
    <property type="term" value="P:methylation"/>
    <property type="evidence" value="ECO:0007669"/>
    <property type="project" value="UniProtKB-KW"/>
</dbReference>
<dbReference type="RefSeq" id="WP_086600041.1">
    <property type="nucleotide sequence ID" value="NZ_NGFN01000027.1"/>
</dbReference>
<dbReference type="InterPro" id="IPR013216">
    <property type="entry name" value="Methyltransf_11"/>
</dbReference>
<dbReference type="Proteomes" id="UP000195105">
    <property type="component" value="Unassembled WGS sequence"/>
</dbReference>
<dbReference type="Pfam" id="PF08241">
    <property type="entry name" value="Methyltransf_11"/>
    <property type="match status" value="1"/>
</dbReference>
<reference evidence="3 4" key="1">
    <citation type="submission" date="2017-05" db="EMBL/GenBank/DDBJ databases">
        <title>Biotechnological potential of actinobacteria isolated from South African environments.</title>
        <authorList>
            <person name="Le Roes-Hill M."/>
            <person name="Prins A."/>
            <person name="Durrell K.A."/>
        </authorList>
    </citation>
    <scope>NUCLEOTIDE SEQUENCE [LARGE SCALE GENOMIC DNA]</scope>
    <source>
        <strain evidence="3 4">HMC13</strain>
    </source>
</reference>
<dbReference type="InterPro" id="IPR050447">
    <property type="entry name" value="Erg6_SMT_methyltransf"/>
</dbReference>
<dbReference type="EMBL" id="NGFN01000027">
    <property type="protein sequence ID" value="OUD03884.1"/>
    <property type="molecule type" value="Genomic_DNA"/>
</dbReference>
<dbReference type="SUPFAM" id="SSF53335">
    <property type="entry name" value="S-adenosyl-L-methionine-dependent methyltransferases"/>
    <property type="match status" value="1"/>
</dbReference>
<name>A0A243S827_9ACTN</name>
<keyword evidence="1 3" id="KW-0808">Transferase</keyword>
<evidence type="ECO:0000313" key="4">
    <source>
        <dbReference type="Proteomes" id="UP000195105"/>
    </source>
</evidence>
<keyword evidence="4" id="KW-1185">Reference proteome</keyword>
<dbReference type="InterPro" id="IPR029063">
    <property type="entry name" value="SAM-dependent_MTases_sf"/>
</dbReference>
<dbReference type="GO" id="GO:0008757">
    <property type="term" value="F:S-adenosylmethionine-dependent methyltransferase activity"/>
    <property type="evidence" value="ECO:0007669"/>
    <property type="project" value="InterPro"/>
</dbReference>
<dbReference type="PANTHER" id="PTHR44068:SF11">
    <property type="entry name" value="GERANYL DIPHOSPHATE 2-C-METHYLTRANSFERASE"/>
    <property type="match status" value="1"/>
</dbReference>
<sequence length="276" mass="28583">MTQPSAGDELKACCAAAYSSDVVALLLGDSYHPGGTALTRRLADGLALTPARRVLDVASGRGTTALLLAGIHGVEVDGVDYSAANTALAQGAAQAAGLADRARFTTGDAEQLPYPGGVFDAVVCECALCTFPDKARAAAEFARVLKPGGRLGITDVTVDAEHLPPELTGLGARIACIADARPLDEYDEILAATGLRTLRTERHDPALLRMVDQIEARLNLLRMTAPAKLTDVGVDLDAAPAVLEAARTAVADGVLGYALLIAERTPKTAERRTTGA</sequence>
<dbReference type="CDD" id="cd02440">
    <property type="entry name" value="AdoMet_MTases"/>
    <property type="match status" value="1"/>
</dbReference>
<evidence type="ECO:0000256" key="1">
    <source>
        <dbReference type="ARBA" id="ARBA00022679"/>
    </source>
</evidence>
<proteinExistence type="predicted"/>
<dbReference type="PANTHER" id="PTHR44068">
    <property type="entry name" value="ZGC:194242"/>
    <property type="match status" value="1"/>
</dbReference>
<accession>A0A243S827</accession>
<dbReference type="AlphaFoldDB" id="A0A243S827"/>
<keyword evidence="3" id="KW-0489">Methyltransferase</keyword>
<gene>
    <name evidence="3" type="ORF">CA983_07245</name>
</gene>